<evidence type="ECO:0000256" key="1">
    <source>
        <dbReference type="ARBA" id="ARBA00001974"/>
    </source>
</evidence>
<dbReference type="RefSeq" id="WP_313767661.1">
    <property type="nucleotide sequence ID" value="NZ_BAAAVH010000016.1"/>
</dbReference>
<comment type="similarity">
    <text evidence="2">Belongs to the flavin monoamine oxidase family.</text>
</comment>
<feature type="compositionally biased region" description="Low complexity" evidence="4">
    <location>
        <begin position="105"/>
        <end position="122"/>
    </location>
</feature>
<name>A0ABW1F858_9ACTN</name>
<sequence length="480" mass="49974">MSAGDRAAVASAVASAVVIGGGAAGLTAATGLAARGVEVTVLEARERVGGRTHGIEVAPGEWVDAGAAYLGDRHTELLDILKELDLATTPTTMAGASRFALARADAGPDAAPDADPDANPAGRGDGSVTRDGRFPPLNAVALGDLFDRLAELTATVRPEAPWLTPEAARLDTLTAAEWAARELSHPDARLFFPLFLGEMMAADPADVSVLHMAFYLRSGGGLRYLNAFEGGAQQDRVAGGAHLLCERLATRLTASPYGRLRLGEPALAVHQDADGVTVRTARGEYRGDVAVVALPPLLADALDQHPAPPAPRAGERTGRGCAVKLHLVYPAPLWREHGLSGWSVNAEGPLLSTVDDSPSGTGAGVLTGFVTGAEAHRFAALDPAQQRAAAVAQAARLFPMLPAPIGFHVTDWVNEPYSRGCYAALFGPGDWLRLGPELTAPHGRVHWAGTETSTEFFGLLEGAVRSGRRVVAEILARPAG</sequence>
<protein>
    <submittedName>
        <fullName evidence="6">Flavin monoamine oxidase family protein</fullName>
    </submittedName>
</protein>
<dbReference type="InterPro" id="IPR002937">
    <property type="entry name" value="Amino_oxidase"/>
</dbReference>
<dbReference type="Proteomes" id="UP001596067">
    <property type="component" value="Unassembled WGS sequence"/>
</dbReference>
<dbReference type="Gene3D" id="3.50.50.60">
    <property type="entry name" value="FAD/NAD(P)-binding domain"/>
    <property type="match status" value="1"/>
</dbReference>
<dbReference type="Gene3D" id="3.90.660.10">
    <property type="match status" value="1"/>
</dbReference>
<dbReference type="PANTHER" id="PTHR43563">
    <property type="entry name" value="AMINE OXIDASE"/>
    <property type="match status" value="1"/>
</dbReference>
<dbReference type="InterPro" id="IPR036188">
    <property type="entry name" value="FAD/NAD-bd_sf"/>
</dbReference>
<evidence type="ECO:0000259" key="5">
    <source>
        <dbReference type="Pfam" id="PF01593"/>
    </source>
</evidence>
<dbReference type="InterPro" id="IPR050703">
    <property type="entry name" value="Flavin_MAO"/>
</dbReference>
<evidence type="ECO:0000256" key="2">
    <source>
        <dbReference type="ARBA" id="ARBA00005995"/>
    </source>
</evidence>
<gene>
    <name evidence="6" type="ORF">ACFP0N_35760</name>
</gene>
<dbReference type="Gene3D" id="1.10.405.10">
    <property type="entry name" value="Guanine Nucleotide Dissociation Inhibitor, domain 1"/>
    <property type="match status" value="1"/>
</dbReference>
<proteinExistence type="inferred from homology"/>
<dbReference type="InterPro" id="IPR001613">
    <property type="entry name" value="Flavin_amine_oxidase"/>
</dbReference>
<evidence type="ECO:0000256" key="3">
    <source>
        <dbReference type="ARBA" id="ARBA00023002"/>
    </source>
</evidence>
<dbReference type="PANTHER" id="PTHR43563:SF1">
    <property type="entry name" value="AMINE OXIDASE [FLAVIN-CONTAINING] B"/>
    <property type="match status" value="1"/>
</dbReference>
<accession>A0ABW1F858</accession>
<reference evidence="7" key="1">
    <citation type="journal article" date="2019" name="Int. J. Syst. Evol. Microbiol.">
        <title>The Global Catalogue of Microorganisms (GCM) 10K type strain sequencing project: providing services to taxonomists for standard genome sequencing and annotation.</title>
        <authorList>
            <consortium name="The Broad Institute Genomics Platform"/>
            <consortium name="The Broad Institute Genome Sequencing Center for Infectious Disease"/>
            <person name="Wu L."/>
            <person name="Ma J."/>
        </authorList>
    </citation>
    <scope>NUCLEOTIDE SEQUENCE [LARGE SCALE GENOMIC DNA]</scope>
    <source>
        <strain evidence="7">CGMCC 4.1469</strain>
    </source>
</reference>
<comment type="caution">
    <text evidence="6">The sequence shown here is derived from an EMBL/GenBank/DDBJ whole genome shotgun (WGS) entry which is preliminary data.</text>
</comment>
<evidence type="ECO:0000313" key="6">
    <source>
        <dbReference type="EMBL" id="MFC5890325.1"/>
    </source>
</evidence>
<evidence type="ECO:0000256" key="4">
    <source>
        <dbReference type="SAM" id="MobiDB-lite"/>
    </source>
</evidence>
<feature type="region of interest" description="Disordered" evidence="4">
    <location>
        <begin position="105"/>
        <end position="132"/>
    </location>
</feature>
<feature type="domain" description="Amine oxidase" evidence="5">
    <location>
        <begin position="24"/>
        <end position="475"/>
    </location>
</feature>
<dbReference type="SUPFAM" id="SSF51905">
    <property type="entry name" value="FAD/NAD(P)-binding domain"/>
    <property type="match status" value="1"/>
</dbReference>
<dbReference type="Pfam" id="PF01593">
    <property type="entry name" value="Amino_oxidase"/>
    <property type="match status" value="1"/>
</dbReference>
<keyword evidence="3" id="KW-0560">Oxidoreductase</keyword>
<dbReference type="EMBL" id="JBHSOD010000078">
    <property type="protein sequence ID" value="MFC5890325.1"/>
    <property type="molecule type" value="Genomic_DNA"/>
</dbReference>
<organism evidence="6 7">
    <name type="scientific">Kitasatospora aburaviensis</name>
    <dbReference type="NCBI Taxonomy" id="67265"/>
    <lineage>
        <taxon>Bacteria</taxon>
        <taxon>Bacillati</taxon>
        <taxon>Actinomycetota</taxon>
        <taxon>Actinomycetes</taxon>
        <taxon>Kitasatosporales</taxon>
        <taxon>Streptomycetaceae</taxon>
        <taxon>Kitasatospora</taxon>
    </lineage>
</organism>
<keyword evidence="7" id="KW-1185">Reference proteome</keyword>
<dbReference type="PRINTS" id="PR00757">
    <property type="entry name" value="AMINEOXDASEF"/>
</dbReference>
<evidence type="ECO:0000313" key="7">
    <source>
        <dbReference type="Proteomes" id="UP001596067"/>
    </source>
</evidence>
<comment type="cofactor">
    <cofactor evidence="1">
        <name>FAD</name>
        <dbReference type="ChEBI" id="CHEBI:57692"/>
    </cofactor>
</comment>
<dbReference type="SUPFAM" id="SSF54373">
    <property type="entry name" value="FAD-linked reductases, C-terminal domain"/>
    <property type="match status" value="1"/>
</dbReference>